<sequence length="60" mass="6676">MSCQGLAASHSPRHEKPRFRGVFRLLHDAWDQSPRVSSEALPPAAVVFTVTVFSVAKRSR</sequence>
<evidence type="ECO:0000313" key="2">
    <source>
        <dbReference type="Proteomes" id="UP000191133"/>
    </source>
</evidence>
<protein>
    <submittedName>
        <fullName evidence="1">Uncharacterized protein</fullName>
    </submittedName>
</protein>
<dbReference type="AlphaFoldDB" id="A0A1W1H4B7"/>
<dbReference type="Proteomes" id="UP000191133">
    <property type="component" value="Unassembled WGS sequence"/>
</dbReference>
<name>A0A1W1H4B7_9GAMM</name>
<proteinExistence type="predicted"/>
<evidence type="ECO:0000313" key="1">
    <source>
        <dbReference type="EMBL" id="SLM26351.1"/>
    </source>
</evidence>
<dbReference type="EMBL" id="FWEU01000007">
    <property type="protein sequence ID" value="SLM26351.1"/>
    <property type="molecule type" value="Genomic_DNA"/>
</dbReference>
<organism evidence="1 2">
    <name type="scientific">Stenotrophomonas indicatrix</name>
    <dbReference type="NCBI Taxonomy" id="2045451"/>
    <lineage>
        <taxon>Bacteria</taxon>
        <taxon>Pseudomonadati</taxon>
        <taxon>Pseudomonadota</taxon>
        <taxon>Gammaproteobacteria</taxon>
        <taxon>Lysobacterales</taxon>
        <taxon>Lysobacteraceae</taxon>
        <taxon>Stenotrophomonas</taxon>
    </lineage>
</organism>
<accession>A0A1W1H4B7</accession>
<gene>
    <name evidence="1" type="ORF">SAMN04488690_4115</name>
</gene>
<reference evidence="2" key="1">
    <citation type="submission" date="2016-10" db="EMBL/GenBank/DDBJ databases">
        <authorList>
            <person name="Varghese N."/>
        </authorList>
    </citation>
    <scope>NUCLEOTIDE SEQUENCE [LARGE SCALE GENOMIC DNA]</scope>
    <source>
        <strain evidence="2">92MFCol6.1</strain>
    </source>
</reference>